<evidence type="ECO:0000256" key="4">
    <source>
        <dbReference type="ARBA" id="ARBA00022448"/>
    </source>
</evidence>
<reference evidence="22 23" key="1">
    <citation type="submission" date="2015-09" db="EMBL/GenBank/DDBJ databases">
        <authorList>
            <consortium name="Pathogen Informatics"/>
        </authorList>
    </citation>
    <scope>NUCLEOTIDE SEQUENCE [LARGE SCALE GENOMIC DNA]</scope>
    <source>
        <strain evidence="10 22">2789STDY5834880</strain>
        <strain evidence="11 23">2789STDY5834946</strain>
    </source>
</reference>
<evidence type="ECO:0000256" key="3">
    <source>
        <dbReference type="ARBA" id="ARBA00011738"/>
    </source>
</evidence>
<evidence type="ECO:0000256" key="8">
    <source>
        <dbReference type="PIRNR" id="PIRNR003107"/>
    </source>
</evidence>
<dbReference type="STRING" id="47678.ERS852494_03952"/>
<dbReference type="GO" id="GO:0045936">
    <property type="term" value="P:negative regulation of phosphate metabolic process"/>
    <property type="evidence" value="ECO:0007669"/>
    <property type="project" value="InterPro"/>
</dbReference>
<dbReference type="EMBL" id="QSCS01000021">
    <property type="protein sequence ID" value="RGY24465.1"/>
    <property type="molecule type" value="Genomic_DNA"/>
</dbReference>
<reference evidence="24 25" key="2">
    <citation type="submission" date="2018-08" db="EMBL/GenBank/DDBJ databases">
        <title>A genome reference for cultivated species of the human gut microbiota.</title>
        <authorList>
            <person name="Zou Y."/>
            <person name="Xue W."/>
            <person name="Luo G."/>
        </authorList>
    </citation>
    <scope>NUCLEOTIDE SEQUENCE [LARGE SCALE GENOMIC DNA]</scope>
    <source>
        <strain evidence="17 25">AF24-29LB</strain>
        <strain evidence="20 24">AM16-49B</strain>
        <strain evidence="19 27">AM31-16AC</strain>
        <strain evidence="18 26">OF02-6LB</strain>
    </source>
</reference>
<proteinExistence type="inferred from homology"/>
<dbReference type="Gene3D" id="1.20.58.220">
    <property type="entry name" value="Phosphate transport system protein phou homolog 2, domain 2"/>
    <property type="match status" value="1"/>
</dbReference>
<evidence type="ECO:0000313" key="31">
    <source>
        <dbReference type="Proteomes" id="UP000491168"/>
    </source>
</evidence>
<dbReference type="EMBL" id="QRKD01000026">
    <property type="protein sequence ID" value="RHH86491.1"/>
    <property type="molecule type" value="Genomic_DNA"/>
</dbReference>
<dbReference type="AlphaFoldDB" id="A0A174TM46"/>
<dbReference type="KEGG" id="bcac:CGC64_14790"/>
<dbReference type="GO" id="GO:0005737">
    <property type="term" value="C:cytoplasm"/>
    <property type="evidence" value="ECO:0007669"/>
    <property type="project" value="UniProtKB-SubCell"/>
</dbReference>
<name>A0A174TM46_9BACE</name>
<accession>A0A174TM46</accession>
<evidence type="ECO:0000256" key="1">
    <source>
        <dbReference type="ARBA" id="ARBA00004496"/>
    </source>
</evidence>
<dbReference type="NCBIfam" id="TIGR02135">
    <property type="entry name" value="phoU_full"/>
    <property type="match status" value="1"/>
</dbReference>
<evidence type="ECO:0000313" key="17">
    <source>
        <dbReference type="EMBL" id="RGR66597.1"/>
    </source>
</evidence>
<dbReference type="Proteomes" id="UP000475905">
    <property type="component" value="Unassembled WGS sequence"/>
</dbReference>
<evidence type="ECO:0000313" key="11">
    <source>
        <dbReference type="EMBL" id="CUQ52677.1"/>
    </source>
</evidence>
<evidence type="ECO:0000313" key="24">
    <source>
        <dbReference type="Proteomes" id="UP000283512"/>
    </source>
</evidence>
<dbReference type="InterPro" id="IPR038078">
    <property type="entry name" value="PhoU-like_sf"/>
</dbReference>
<dbReference type="Proteomes" id="UP000283512">
    <property type="component" value="Unassembled WGS sequence"/>
</dbReference>
<gene>
    <name evidence="10" type="primary">phoU</name>
    <name evidence="20" type="ORF">DW190_18035</name>
    <name evidence="19" type="ORF">DW794_21405</name>
    <name evidence="17" type="ORF">DWY26_20465</name>
    <name evidence="18" type="ORF">DXA49_13325</name>
    <name evidence="10" type="ORF">ERS852494_03952</name>
    <name evidence="11" type="ORF">ERS852558_04182</name>
    <name evidence="15" type="ORF">F2Y31_18400</name>
    <name evidence="14" type="ORF">F2Y35_21325</name>
    <name evidence="12" type="ORF">F2Y36_20270</name>
    <name evidence="13" type="ORF">F2Y39_21565</name>
    <name evidence="21" type="ORF">NXW23_16920</name>
    <name evidence="16" type="ORF">Q4469_20960</name>
</gene>
<reference evidence="16" key="5">
    <citation type="submission" date="2023-07" db="EMBL/GenBank/DDBJ databases">
        <title>Whole Genome Sequencing of Colonoscopy isolates.</title>
        <authorList>
            <person name="Surve S.V."/>
            <person name="Valls R.A."/>
            <person name="Barrak K.E."/>
            <person name="Gardner T.B."/>
            <person name="O'Toole G.A."/>
        </authorList>
    </citation>
    <scope>NUCLEOTIDE SEQUENCE</scope>
    <source>
        <strain evidence="16">GP0119</strain>
    </source>
</reference>
<comment type="similarity">
    <text evidence="2 8">Belongs to the PhoU family.</text>
</comment>
<dbReference type="EMBL" id="JAUONL010000029">
    <property type="protein sequence ID" value="MDO6360114.1"/>
    <property type="molecule type" value="Genomic_DNA"/>
</dbReference>
<dbReference type="Proteomes" id="UP000368418">
    <property type="component" value="Unassembled WGS sequence"/>
</dbReference>
<evidence type="ECO:0000259" key="9">
    <source>
        <dbReference type="Pfam" id="PF01895"/>
    </source>
</evidence>
<evidence type="ECO:0000313" key="26">
    <source>
        <dbReference type="Proteomes" id="UP000284431"/>
    </source>
</evidence>
<evidence type="ECO:0000313" key="21">
    <source>
        <dbReference type="EMBL" id="UVQ95999.1"/>
    </source>
</evidence>
<evidence type="ECO:0000313" key="12">
    <source>
        <dbReference type="EMBL" id="KAA5459104.1"/>
    </source>
</evidence>
<dbReference type="Proteomes" id="UP001170023">
    <property type="component" value="Unassembled WGS sequence"/>
</dbReference>
<evidence type="ECO:0000313" key="29">
    <source>
        <dbReference type="Proteomes" id="UP000427825"/>
    </source>
</evidence>
<evidence type="ECO:0000313" key="20">
    <source>
        <dbReference type="EMBL" id="RHH86491.1"/>
    </source>
</evidence>
<evidence type="ECO:0000313" key="22">
    <source>
        <dbReference type="Proteomes" id="UP000095657"/>
    </source>
</evidence>
<evidence type="ECO:0000313" key="16">
    <source>
        <dbReference type="EMBL" id="MDO6360114.1"/>
    </source>
</evidence>
<dbReference type="InterPro" id="IPR026022">
    <property type="entry name" value="PhoU_dom"/>
</dbReference>
<feature type="domain" description="PhoU" evidence="9">
    <location>
        <begin position="123"/>
        <end position="207"/>
    </location>
</feature>
<dbReference type="InterPro" id="IPR028366">
    <property type="entry name" value="PhoU"/>
</dbReference>
<evidence type="ECO:0000313" key="28">
    <source>
        <dbReference type="Proteomes" id="UP000368418"/>
    </source>
</evidence>
<dbReference type="Proteomes" id="UP000284431">
    <property type="component" value="Unassembled WGS sequence"/>
</dbReference>
<evidence type="ECO:0000313" key="13">
    <source>
        <dbReference type="EMBL" id="KAA5470641.1"/>
    </source>
</evidence>
<dbReference type="PANTHER" id="PTHR42930">
    <property type="entry name" value="PHOSPHATE-SPECIFIC TRANSPORT SYSTEM ACCESSORY PROTEIN PHOU"/>
    <property type="match status" value="1"/>
</dbReference>
<dbReference type="EMBL" id="CZAI01000012">
    <property type="protein sequence ID" value="CUQ10096.1"/>
    <property type="molecule type" value="Genomic_DNA"/>
</dbReference>
<dbReference type="SUPFAM" id="SSF109755">
    <property type="entry name" value="PhoU-like"/>
    <property type="match status" value="1"/>
</dbReference>
<organism evidence="10 22">
    <name type="scientific">Bacteroides caccae</name>
    <dbReference type="NCBI Taxonomy" id="47678"/>
    <lineage>
        <taxon>Bacteria</taxon>
        <taxon>Pseudomonadati</taxon>
        <taxon>Bacteroidota</taxon>
        <taxon>Bacteroidia</taxon>
        <taxon>Bacteroidales</taxon>
        <taxon>Bacteroidaceae</taxon>
        <taxon>Bacteroides</taxon>
    </lineage>
</organism>
<dbReference type="EMBL" id="VVYJ01000020">
    <property type="protein sequence ID" value="KAA5470641.1"/>
    <property type="molecule type" value="Genomic_DNA"/>
</dbReference>
<evidence type="ECO:0000313" key="27">
    <source>
        <dbReference type="Proteomes" id="UP000284689"/>
    </source>
</evidence>
<evidence type="ECO:0000313" key="14">
    <source>
        <dbReference type="EMBL" id="KAA5486251.1"/>
    </source>
</evidence>
<evidence type="ECO:0000313" key="30">
    <source>
        <dbReference type="Proteomes" id="UP000475905"/>
    </source>
</evidence>
<dbReference type="RefSeq" id="WP_005678190.1">
    <property type="nucleotide sequence ID" value="NZ_CABMOQ010000008.1"/>
</dbReference>
<sequence length="229" mass="26222">MVKFIESELILLKKEIDEMWTLVYNQLDRAGEAVLTLDKELAQQVMVRERRVNAFELKIDSDVEDIIALYNPVAIDLRFVLAMLKINTNLERLGDFAEGIARFVIRCKEPVLDAELMTRLRLGEMHAEVLSMLELAKRALHEESIEMATTVFGKDNLLDEINAQATGILADYIIEHPETVHTCVDLVSVFRKLERSGDHINNIAEEIVFFIDAKVLKHSGKIDENYPNR</sequence>
<evidence type="ECO:0000256" key="5">
    <source>
        <dbReference type="ARBA" id="ARBA00022490"/>
    </source>
</evidence>
<dbReference type="GO" id="GO:0006817">
    <property type="term" value="P:phosphate ion transport"/>
    <property type="evidence" value="ECO:0007669"/>
    <property type="project" value="UniProtKB-KW"/>
</dbReference>
<dbReference type="Pfam" id="PF01895">
    <property type="entry name" value="PhoU"/>
    <property type="match status" value="2"/>
</dbReference>
<dbReference type="Proteomes" id="UP000491168">
    <property type="component" value="Unassembled WGS sequence"/>
</dbReference>
<evidence type="ECO:0000313" key="15">
    <source>
        <dbReference type="EMBL" id="KAA5496349.1"/>
    </source>
</evidence>
<evidence type="ECO:0000256" key="6">
    <source>
        <dbReference type="ARBA" id="ARBA00022592"/>
    </source>
</evidence>
<evidence type="ECO:0000313" key="25">
    <source>
        <dbReference type="Proteomes" id="UP000284205"/>
    </source>
</evidence>
<dbReference type="Proteomes" id="UP000095725">
    <property type="component" value="Unassembled WGS sequence"/>
</dbReference>
<comment type="subunit">
    <text evidence="3 8">Homodimer.</text>
</comment>
<dbReference type="PANTHER" id="PTHR42930:SF3">
    <property type="entry name" value="PHOSPHATE-SPECIFIC TRANSPORT SYSTEM ACCESSORY PROTEIN PHOU"/>
    <property type="match status" value="1"/>
</dbReference>
<reference evidence="21" key="4">
    <citation type="submission" date="2022-08" db="EMBL/GenBank/DDBJ databases">
        <title>Genome Sequencing of Bacteroides fragilis Group Isolates with Nanopore Technology.</title>
        <authorList>
            <person name="Tisza M.J."/>
            <person name="Smith D."/>
            <person name="Dekker J.P."/>
        </authorList>
    </citation>
    <scope>NUCLEOTIDE SEQUENCE</scope>
    <source>
        <strain evidence="21">BFG-474</strain>
    </source>
</reference>
<dbReference type="EMBL" id="VVYF01000030">
    <property type="protein sequence ID" value="KAA5486251.1"/>
    <property type="molecule type" value="Genomic_DNA"/>
</dbReference>
<evidence type="ECO:0000256" key="7">
    <source>
        <dbReference type="ARBA" id="ARBA00056181"/>
    </source>
</evidence>
<evidence type="ECO:0000256" key="2">
    <source>
        <dbReference type="ARBA" id="ARBA00008107"/>
    </source>
</evidence>
<evidence type="ECO:0000313" key="23">
    <source>
        <dbReference type="Proteomes" id="UP000095725"/>
    </source>
</evidence>
<dbReference type="EMBL" id="CP103166">
    <property type="protein sequence ID" value="UVQ95999.1"/>
    <property type="molecule type" value="Genomic_DNA"/>
</dbReference>
<dbReference type="Proteomes" id="UP000427825">
    <property type="component" value="Unassembled WGS sequence"/>
</dbReference>
<reference evidence="28 29" key="3">
    <citation type="journal article" date="2019" name="Nat. Med.">
        <title>A library of human gut bacterial isolates paired with longitudinal multiomics data enables mechanistic microbiome research.</title>
        <authorList>
            <person name="Poyet M."/>
            <person name="Groussin M."/>
            <person name="Gibbons S.M."/>
            <person name="Avila-Pacheco J."/>
            <person name="Jiang X."/>
            <person name="Kearney S.M."/>
            <person name="Perrotta A.R."/>
            <person name="Berdy B."/>
            <person name="Zhao S."/>
            <person name="Lieberman T.D."/>
            <person name="Swanson P.K."/>
            <person name="Smith M."/>
            <person name="Roesemann S."/>
            <person name="Alexander J.E."/>
            <person name="Rich S.A."/>
            <person name="Livny J."/>
            <person name="Vlamakis H."/>
            <person name="Clish C."/>
            <person name="Bullock K."/>
            <person name="Deik A."/>
            <person name="Scott J."/>
            <person name="Pierce K.A."/>
            <person name="Xavier R.J."/>
            <person name="Alm E.J."/>
        </authorList>
    </citation>
    <scope>NUCLEOTIDE SEQUENCE [LARGE SCALE GENOMIC DNA]</scope>
    <source>
        <strain evidence="15 28">BIOML-A19</strain>
        <strain evidence="14 31">BIOML-A21</strain>
        <strain evidence="13 29">BIOML-A25</strain>
        <strain evidence="12 30">BIOML-A31</strain>
    </source>
</reference>
<dbReference type="Proteomes" id="UP001060260">
    <property type="component" value="Chromosome"/>
</dbReference>
<evidence type="ECO:0000313" key="10">
    <source>
        <dbReference type="EMBL" id="CUQ10096.1"/>
    </source>
</evidence>
<dbReference type="Proteomes" id="UP000095657">
    <property type="component" value="Unassembled WGS sequence"/>
</dbReference>
<dbReference type="PIRSF" id="PIRSF003107">
    <property type="entry name" value="PhoU"/>
    <property type="match status" value="1"/>
</dbReference>
<dbReference type="EMBL" id="QRUO01000028">
    <property type="protein sequence ID" value="RGR66597.1"/>
    <property type="molecule type" value="Genomic_DNA"/>
</dbReference>
<dbReference type="EMBL" id="VVYP01000035">
    <property type="protein sequence ID" value="KAA5459104.1"/>
    <property type="molecule type" value="Genomic_DNA"/>
</dbReference>
<dbReference type="Proteomes" id="UP000284689">
    <property type="component" value="Unassembled WGS sequence"/>
</dbReference>
<evidence type="ECO:0000313" key="18">
    <source>
        <dbReference type="EMBL" id="RGY24465.1"/>
    </source>
</evidence>
<keyword evidence="5 8" id="KW-0963">Cytoplasm</keyword>
<evidence type="ECO:0000313" key="19">
    <source>
        <dbReference type="EMBL" id="RHD41428.1"/>
    </source>
</evidence>
<dbReference type="EMBL" id="QSJD01000058">
    <property type="protein sequence ID" value="RHD41428.1"/>
    <property type="molecule type" value="Genomic_DNA"/>
</dbReference>
<dbReference type="GO" id="GO:0030643">
    <property type="term" value="P:intracellular phosphate ion homeostasis"/>
    <property type="evidence" value="ECO:0007669"/>
    <property type="project" value="InterPro"/>
</dbReference>
<dbReference type="Proteomes" id="UP000284205">
    <property type="component" value="Unassembled WGS sequence"/>
</dbReference>
<feature type="domain" description="PhoU" evidence="9">
    <location>
        <begin position="16"/>
        <end position="104"/>
    </location>
</feature>
<keyword evidence="6 8" id="KW-0592">Phosphate transport</keyword>
<dbReference type="FunFam" id="1.20.58.220:FF:000004">
    <property type="entry name" value="Phosphate-specific transport system accessory protein PhoU"/>
    <property type="match status" value="1"/>
</dbReference>
<dbReference type="EMBL" id="VVYD01000021">
    <property type="protein sequence ID" value="KAA5496349.1"/>
    <property type="molecule type" value="Genomic_DNA"/>
</dbReference>
<protein>
    <recommendedName>
        <fullName evidence="8">Phosphate-specific transport system accessory protein PhoU</fullName>
    </recommendedName>
</protein>
<comment type="subcellular location">
    <subcellularLocation>
        <location evidence="1 8">Cytoplasm</location>
    </subcellularLocation>
</comment>
<comment type="function">
    <text evidence="7 8">Plays a role in the regulation of phosphate uptake.</text>
</comment>
<keyword evidence="4 8" id="KW-0813">Transport</keyword>
<dbReference type="GeneID" id="75114940"/>
<dbReference type="EMBL" id="CZBL01000023">
    <property type="protein sequence ID" value="CUQ52677.1"/>
    <property type="molecule type" value="Genomic_DNA"/>
</dbReference>